<dbReference type="Gene3D" id="3.40.30.10">
    <property type="entry name" value="Glutaredoxin"/>
    <property type="match status" value="1"/>
</dbReference>
<dbReference type="AlphaFoldDB" id="X6MW18"/>
<dbReference type="InterPro" id="IPR001853">
    <property type="entry name" value="DSBA-like_thioredoxin_dom"/>
</dbReference>
<proteinExistence type="predicted"/>
<protein>
    <recommendedName>
        <fullName evidence="1">DSBA-like thioredoxin domain-containing protein</fullName>
    </recommendedName>
</protein>
<dbReference type="SUPFAM" id="SSF52833">
    <property type="entry name" value="Thioredoxin-like"/>
    <property type="match status" value="1"/>
</dbReference>
<dbReference type="PANTHER" id="PTHR13887:SF41">
    <property type="entry name" value="THIOREDOXIN SUPERFAMILY PROTEIN"/>
    <property type="match status" value="1"/>
</dbReference>
<comment type="caution">
    <text evidence="2">The sequence shown here is derived from an EMBL/GenBank/DDBJ whole genome shotgun (WGS) entry which is preliminary data.</text>
</comment>
<dbReference type="InterPro" id="IPR036249">
    <property type="entry name" value="Thioredoxin-like_sf"/>
</dbReference>
<gene>
    <name evidence="2" type="ORF">RFI_19486</name>
</gene>
<feature type="domain" description="DSBA-like thioredoxin" evidence="1">
    <location>
        <begin position="16"/>
        <end position="131"/>
    </location>
</feature>
<reference evidence="2 3" key="1">
    <citation type="journal article" date="2013" name="Curr. Biol.">
        <title>The Genome of the Foraminiferan Reticulomyxa filosa.</title>
        <authorList>
            <person name="Glockner G."/>
            <person name="Hulsmann N."/>
            <person name="Schleicher M."/>
            <person name="Noegel A.A."/>
            <person name="Eichinger L."/>
            <person name="Gallinger C."/>
            <person name="Pawlowski J."/>
            <person name="Sierra R."/>
            <person name="Euteneuer U."/>
            <person name="Pillet L."/>
            <person name="Moustafa A."/>
            <person name="Platzer M."/>
            <person name="Groth M."/>
            <person name="Szafranski K."/>
            <person name="Schliwa M."/>
        </authorList>
    </citation>
    <scope>NUCLEOTIDE SEQUENCE [LARGE SCALE GENOMIC DNA]</scope>
</reference>
<keyword evidence="3" id="KW-1185">Reference proteome</keyword>
<organism evidence="2 3">
    <name type="scientific">Reticulomyxa filosa</name>
    <dbReference type="NCBI Taxonomy" id="46433"/>
    <lineage>
        <taxon>Eukaryota</taxon>
        <taxon>Sar</taxon>
        <taxon>Rhizaria</taxon>
        <taxon>Retaria</taxon>
        <taxon>Foraminifera</taxon>
        <taxon>Monothalamids</taxon>
        <taxon>Reticulomyxidae</taxon>
        <taxon>Reticulomyxa</taxon>
    </lineage>
</organism>
<dbReference type="EMBL" id="ASPP01015934">
    <property type="protein sequence ID" value="ETO17826.1"/>
    <property type="molecule type" value="Genomic_DNA"/>
</dbReference>
<evidence type="ECO:0000259" key="1">
    <source>
        <dbReference type="Pfam" id="PF01323"/>
    </source>
</evidence>
<evidence type="ECO:0000313" key="2">
    <source>
        <dbReference type="EMBL" id="ETO17826.1"/>
    </source>
</evidence>
<dbReference type="OMA" id="ECANRAG"/>
<accession>X6MW18</accession>
<dbReference type="OrthoDB" id="1930760at2759"/>
<name>X6MW18_RETFI</name>
<dbReference type="Proteomes" id="UP000023152">
    <property type="component" value="Unassembled WGS sequence"/>
</dbReference>
<sequence>MLPHMKTVGLQCSPEIKFSYGGKIGNTLNSHRLVTYSKQFNKSNECVELLMKYYFEMEKDISDINVLVEIGDKLNLPKVKAALESKELCEEVNKELKHSRDSLGVSSVPTFFINEKARISGGQRPLAFLEQFAKLRIPLLTERIEKEAKKLE</sequence>
<dbReference type="PANTHER" id="PTHR13887">
    <property type="entry name" value="GLUTATHIONE S-TRANSFERASE KAPPA"/>
    <property type="match status" value="1"/>
</dbReference>
<evidence type="ECO:0000313" key="3">
    <source>
        <dbReference type="Proteomes" id="UP000023152"/>
    </source>
</evidence>
<dbReference type="Pfam" id="PF01323">
    <property type="entry name" value="DSBA"/>
    <property type="match status" value="1"/>
</dbReference>
<dbReference type="GO" id="GO:0016491">
    <property type="term" value="F:oxidoreductase activity"/>
    <property type="evidence" value="ECO:0007669"/>
    <property type="project" value="InterPro"/>
</dbReference>